<dbReference type="RefSeq" id="XP_001834789.2">
    <property type="nucleotide sequence ID" value="XM_001834737.2"/>
</dbReference>
<feature type="compositionally biased region" description="Low complexity" evidence="1">
    <location>
        <begin position="183"/>
        <end position="195"/>
    </location>
</feature>
<dbReference type="KEGG" id="cci:CC1G_12316"/>
<dbReference type="VEuPathDB" id="FungiDB:CC1G_12316"/>
<protein>
    <submittedName>
        <fullName evidence="2">Uncharacterized protein</fullName>
    </submittedName>
</protein>
<name>A8NLW2_COPC7</name>
<comment type="caution">
    <text evidence="2">The sequence shown here is derived from an EMBL/GenBank/DDBJ whole genome shotgun (WGS) entry which is preliminary data.</text>
</comment>
<dbReference type="OrthoDB" id="2851041at2759"/>
<dbReference type="HOGENOM" id="CLU_980103_0_0_1"/>
<dbReference type="Proteomes" id="UP000001861">
    <property type="component" value="Unassembled WGS sequence"/>
</dbReference>
<proteinExistence type="predicted"/>
<dbReference type="EMBL" id="AACS02000012">
    <property type="protein sequence ID" value="EAU87043.2"/>
    <property type="molecule type" value="Genomic_DNA"/>
</dbReference>
<dbReference type="AlphaFoldDB" id="A8NLW2"/>
<sequence>MGSVHVPLVHHLLERAQMEQQTPRAIAIPEIADLILEQLVMESEDWGQWPLSNFYRNTLAKLARTCKIFHEPAIKRLWRCIIPGIDPIFDISPKEAISWDVPGKIVWASEYKAAFARVQYYTRFVRKITWRDRLDKFPQISHQSIRYLYEHEYLPGLKLTAKHYKSAPQENLLGDSRRRRKGTPAPAGESPAGAGEFTAGAGKPEASSSTPQYTPREKFLGKSAVLLRDFLPARVQGSNTAVPGPHFPRGCRLAGSAEFSLLEVQDTHKMDYIHFRTIIELKSN</sequence>
<organism evidence="2 3">
    <name type="scientific">Coprinopsis cinerea (strain Okayama-7 / 130 / ATCC MYA-4618 / FGSC 9003)</name>
    <name type="common">Inky cap fungus</name>
    <name type="synonym">Hormographiella aspergillata</name>
    <dbReference type="NCBI Taxonomy" id="240176"/>
    <lineage>
        <taxon>Eukaryota</taxon>
        <taxon>Fungi</taxon>
        <taxon>Dikarya</taxon>
        <taxon>Basidiomycota</taxon>
        <taxon>Agaricomycotina</taxon>
        <taxon>Agaricomycetes</taxon>
        <taxon>Agaricomycetidae</taxon>
        <taxon>Agaricales</taxon>
        <taxon>Agaricineae</taxon>
        <taxon>Psathyrellaceae</taxon>
        <taxon>Coprinopsis</taxon>
    </lineage>
</organism>
<evidence type="ECO:0000313" key="3">
    <source>
        <dbReference type="Proteomes" id="UP000001861"/>
    </source>
</evidence>
<reference evidence="2 3" key="1">
    <citation type="journal article" date="2010" name="Proc. Natl. Acad. Sci. U.S.A.">
        <title>Insights into evolution of multicellular fungi from the assembled chromosomes of the mushroom Coprinopsis cinerea (Coprinus cinereus).</title>
        <authorList>
            <person name="Stajich J.E."/>
            <person name="Wilke S.K."/>
            <person name="Ahren D."/>
            <person name="Au C.H."/>
            <person name="Birren B.W."/>
            <person name="Borodovsky M."/>
            <person name="Burns C."/>
            <person name="Canback B."/>
            <person name="Casselton L.A."/>
            <person name="Cheng C.K."/>
            <person name="Deng J."/>
            <person name="Dietrich F.S."/>
            <person name="Fargo D.C."/>
            <person name="Farman M.L."/>
            <person name="Gathman A.C."/>
            <person name="Goldberg J."/>
            <person name="Guigo R."/>
            <person name="Hoegger P.J."/>
            <person name="Hooker J.B."/>
            <person name="Huggins A."/>
            <person name="James T.Y."/>
            <person name="Kamada T."/>
            <person name="Kilaru S."/>
            <person name="Kodira C."/>
            <person name="Kues U."/>
            <person name="Kupfer D."/>
            <person name="Kwan H.S."/>
            <person name="Lomsadze A."/>
            <person name="Li W."/>
            <person name="Lilly W.W."/>
            <person name="Ma L.J."/>
            <person name="Mackey A.J."/>
            <person name="Manning G."/>
            <person name="Martin F."/>
            <person name="Muraguchi H."/>
            <person name="Natvig D.O."/>
            <person name="Palmerini H."/>
            <person name="Ramesh M.A."/>
            <person name="Rehmeyer C.J."/>
            <person name="Roe B.A."/>
            <person name="Shenoy N."/>
            <person name="Stanke M."/>
            <person name="Ter-Hovhannisyan V."/>
            <person name="Tunlid A."/>
            <person name="Velagapudi R."/>
            <person name="Vision T.J."/>
            <person name="Zeng Q."/>
            <person name="Zolan M.E."/>
            <person name="Pukkila P.J."/>
        </authorList>
    </citation>
    <scope>NUCLEOTIDE SEQUENCE [LARGE SCALE GENOMIC DNA]</scope>
    <source>
        <strain evidence="3">Okayama-7 / 130 / ATCC MYA-4618 / FGSC 9003</strain>
    </source>
</reference>
<evidence type="ECO:0000313" key="2">
    <source>
        <dbReference type="EMBL" id="EAU87043.2"/>
    </source>
</evidence>
<evidence type="ECO:0000256" key="1">
    <source>
        <dbReference type="SAM" id="MobiDB-lite"/>
    </source>
</evidence>
<dbReference type="GeneID" id="6011306"/>
<keyword evidence="3" id="KW-1185">Reference proteome</keyword>
<gene>
    <name evidence="2" type="ORF">CC1G_12316</name>
</gene>
<accession>A8NLW2</accession>
<feature type="region of interest" description="Disordered" evidence="1">
    <location>
        <begin position="170"/>
        <end position="215"/>
    </location>
</feature>
<dbReference type="InParanoid" id="A8NLW2"/>